<dbReference type="RefSeq" id="WP_008585225.1">
    <property type="nucleotide sequence ID" value="NZ_CP007035.1"/>
</dbReference>
<gene>
    <name evidence="9" type="ORF">NIASO_06480</name>
</gene>
<feature type="active site" description="Proton donor" evidence="5">
    <location>
        <position position="203"/>
    </location>
</feature>
<sequence length="327" mass="36283">MKVLLIVLATFYSAGGCAQQQPAIRSDFPDPAVIRANGKYYAYATNSGSAGKWSNIQVAVSGDLKNWKIVGDALPLRPVWANRDFWAPHVLYNDQLKKFVLFYAAETTDDKEGKAIGVAFSEKPEGPFTDSGRPLLVRPGFEAIDPMTFKDPQTGKYYMAWGSAFQPIRIRELRPDMAGFAGQSKAVALVQAGADKPYGRLIEGAWIDYDHGFYYLYYSGDNCCGIKAHYAVMVARAKKITGPYTRLGSVAANKSSVILEQDSFFVAPGHNAVFGDGAGNKWIAYHAIPREDFKKGSYHRFMYLNRLVYKNGWPVVIKETTVSIKPE</sequence>
<dbReference type="Pfam" id="PF04616">
    <property type="entry name" value="Glyco_hydro_43"/>
    <property type="match status" value="1"/>
</dbReference>
<feature type="active site" description="Proton acceptor" evidence="5">
    <location>
        <position position="30"/>
    </location>
</feature>
<dbReference type="Gene3D" id="2.115.10.20">
    <property type="entry name" value="Glycosyl hydrolase domain, family 43"/>
    <property type="match status" value="1"/>
</dbReference>
<dbReference type="STRING" id="929713.NIASO_06480"/>
<accession>W0F0C2</accession>
<dbReference type="CDD" id="cd08999">
    <property type="entry name" value="GH43_ABN-like"/>
    <property type="match status" value="1"/>
</dbReference>
<dbReference type="GO" id="GO:0004553">
    <property type="term" value="F:hydrolase activity, hydrolyzing O-glycosyl compounds"/>
    <property type="evidence" value="ECO:0007669"/>
    <property type="project" value="InterPro"/>
</dbReference>
<dbReference type="SUPFAM" id="SSF75005">
    <property type="entry name" value="Arabinanase/levansucrase/invertase"/>
    <property type="match status" value="1"/>
</dbReference>
<dbReference type="PANTHER" id="PTHR43301:SF3">
    <property type="entry name" value="ARABINAN ENDO-1,5-ALPHA-L-ARABINOSIDASE A-RELATED"/>
    <property type="match status" value="1"/>
</dbReference>
<evidence type="ECO:0000256" key="4">
    <source>
        <dbReference type="ARBA" id="ARBA00023295"/>
    </source>
</evidence>
<dbReference type="OrthoDB" id="9801455at2"/>
<feature type="signal peptide" evidence="8">
    <location>
        <begin position="1"/>
        <end position="18"/>
    </location>
</feature>
<evidence type="ECO:0000256" key="7">
    <source>
        <dbReference type="RuleBase" id="RU361187"/>
    </source>
</evidence>
<evidence type="ECO:0000256" key="1">
    <source>
        <dbReference type="ARBA" id="ARBA00004834"/>
    </source>
</evidence>
<name>W0F0C2_9BACT</name>
<comment type="similarity">
    <text evidence="2 7">Belongs to the glycosyl hydrolase 43 family.</text>
</comment>
<dbReference type="GO" id="GO:0005975">
    <property type="term" value="P:carbohydrate metabolic process"/>
    <property type="evidence" value="ECO:0007669"/>
    <property type="project" value="InterPro"/>
</dbReference>
<dbReference type="AlphaFoldDB" id="W0F0C2"/>
<dbReference type="InterPro" id="IPR006710">
    <property type="entry name" value="Glyco_hydro_43"/>
</dbReference>
<keyword evidence="3 7" id="KW-0378">Hydrolase</keyword>
<dbReference type="InterPro" id="IPR050727">
    <property type="entry name" value="GH43_arabinanases"/>
</dbReference>
<dbReference type="KEGG" id="nso:NIASO_06480"/>
<dbReference type="eggNOG" id="COG3507">
    <property type="taxonomic scope" value="Bacteria"/>
</dbReference>
<keyword evidence="4 7" id="KW-0326">Glycosidase</keyword>
<feature type="chain" id="PRO_5004787880" evidence="8">
    <location>
        <begin position="19"/>
        <end position="327"/>
    </location>
</feature>
<protein>
    <submittedName>
        <fullName evidence="9">Glycoside hydrolase</fullName>
    </submittedName>
</protein>
<evidence type="ECO:0000256" key="3">
    <source>
        <dbReference type="ARBA" id="ARBA00022801"/>
    </source>
</evidence>
<evidence type="ECO:0000256" key="2">
    <source>
        <dbReference type="ARBA" id="ARBA00009865"/>
    </source>
</evidence>
<dbReference type="InterPro" id="IPR023296">
    <property type="entry name" value="Glyco_hydro_beta-prop_sf"/>
</dbReference>
<evidence type="ECO:0000256" key="8">
    <source>
        <dbReference type="SAM" id="SignalP"/>
    </source>
</evidence>
<comment type="pathway">
    <text evidence="1">Glycan metabolism; L-arabinan degradation.</text>
</comment>
<keyword evidence="10" id="KW-1185">Reference proteome</keyword>
<dbReference type="PANTHER" id="PTHR43301">
    <property type="entry name" value="ARABINAN ENDO-1,5-ALPHA-L-ARABINOSIDASE"/>
    <property type="match status" value="1"/>
</dbReference>
<dbReference type="PROSITE" id="PS51257">
    <property type="entry name" value="PROKAR_LIPOPROTEIN"/>
    <property type="match status" value="1"/>
</dbReference>
<dbReference type="Proteomes" id="UP000003586">
    <property type="component" value="Chromosome"/>
</dbReference>
<proteinExistence type="inferred from homology"/>
<evidence type="ECO:0000313" key="9">
    <source>
        <dbReference type="EMBL" id="AHF14899.1"/>
    </source>
</evidence>
<organism evidence="9 10">
    <name type="scientific">Niabella soli DSM 19437</name>
    <dbReference type="NCBI Taxonomy" id="929713"/>
    <lineage>
        <taxon>Bacteria</taxon>
        <taxon>Pseudomonadati</taxon>
        <taxon>Bacteroidota</taxon>
        <taxon>Chitinophagia</taxon>
        <taxon>Chitinophagales</taxon>
        <taxon>Chitinophagaceae</taxon>
        <taxon>Niabella</taxon>
    </lineage>
</organism>
<dbReference type="EMBL" id="CP007035">
    <property type="protein sequence ID" value="AHF14899.1"/>
    <property type="molecule type" value="Genomic_DNA"/>
</dbReference>
<evidence type="ECO:0000256" key="5">
    <source>
        <dbReference type="PIRSR" id="PIRSR606710-1"/>
    </source>
</evidence>
<reference evidence="9 10" key="1">
    <citation type="submission" date="2013-12" db="EMBL/GenBank/DDBJ databases">
        <authorList>
            <consortium name="DOE Joint Genome Institute"/>
            <person name="Eisen J."/>
            <person name="Huntemann M."/>
            <person name="Han J."/>
            <person name="Chen A."/>
            <person name="Kyrpides N."/>
            <person name="Mavromatis K."/>
            <person name="Markowitz V."/>
            <person name="Palaniappan K."/>
            <person name="Ivanova N."/>
            <person name="Schaumberg A."/>
            <person name="Pati A."/>
            <person name="Liolios K."/>
            <person name="Nordberg H.P."/>
            <person name="Cantor M.N."/>
            <person name="Hua S.X."/>
            <person name="Woyke T."/>
        </authorList>
    </citation>
    <scope>NUCLEOTIDE SEQUENCE [LARGE SCALE GENOMIC DNA]</scope>
    <source>
        <strain evidence="10">DSM 19437</strain>
    </source>
</reference>
<keyword evidence="8" id="KW-0732">Signal</keyword>
<dbReference type="HOGENOM" id="CLU_009397_4_0_10"/>
<evidence type="ECO:0000313" key="10">
    <source>
        <dbReference type="Proteomes" id="UP000003586"/>
    </source>
</evidence>
<feature type="site" description="Important for catalytic activity, responsible for pKa modulation of the active site Glu and correct orientation of both the proton donor and substrate" evidence="6">
    <location>
        <position position="145"/>
    </location>
</feature>
<evidence type="ECO:0000256" key="6">
    <source>
        <dbReference type="PIRSR" id="PIRSR606710-2"/>
    </source>
</evidence>